<evidence type="ECO:0000256" key="5">
    <source>
        <dbReference type="ARBA" id="ARBA00023136"/>
    </source>
</evidence>
<reference evidence="9 10" key="1">
    <citation type="submission" date="2019-07" db="EMBL/GenBank/DDBJ databases">
        <title>Whole genome shotgun sequence of Adhaeribacter aerolatus NBRC 106133.</title>
        <authorList>
            <person name="Hosoyama A."/>
            <person name="Uohara A."/>
            <person name="Ohji S."/>
            <person name="Ichikawa N."/>
        </authorList>
    </citation>
    <scope>NUCLEOTIDE SEQUENCE [LARGE SCALE GENOMIC DNA]</scope>
    <source>
        <strain evidence="9 10">NBRC 106133</strain>
    </source>
</reference>
<comment type="caution">
    <text evidence="9">The sequence shown here is derived from an EMBL/GenBank/DDBJ whole genome shotgun (WGS) entry which is preliminary data.</text>
</comment>
<evidence type="ECO:0000259" key="8">
    <source>
        <dbReference type="Pfam" id="PF07715"/>
    </source>
</evidence>
<dbReference type="Gene3D" id="2.40.170.20">
    <property type="entry name" value="TonB-dependent receptor, beta-barrel domain"/>
    <property type="match status" value="1"/>
</dbReference>
<dbReference type="SUPFAM" id="SSF49464">
    <property type="entry name" value="Carboxypeptidase regulatory domain-like"/>
    <property type="match status" value="1"/>
</dbReference>
<name>A0A512AYH7_9BACT</name>
<organism evidence="9 10">
    <name type="scientific">Adhaeribacter aerolatus</name>
    <dbReference type="NCBI Taxonomy" id="670289"/>
    <lineage>
        <taxon>Bacteria</taxon>
        <taxon>Pseudomonadati</taxon>
        <taxon>Bacteroidota</taxon>
        <taxon>Cytophagia</taxon>
        <taxon>Cytophagales</taxon>
        <taxon>Hymenobacteraceae</taxon>
        <taxon>Adhaeribacter</taxon>
    </lineage>
</organism>
<accession>A0A512AYH7</accession>
<dbReference type="InterPro" id="IPR023997">
    <property type="entry name" value="TonB-dep_OMP_SusC/RagA_CS"/>
</dbReference>
<evidence type="ECO:0000313" key="9">
    <source>
        <dbReference type="EMBL" id="GEO04760.1"/>
    </source>
</evidence>
<dbReference type="PROSITE" id="PS52016">
    <property type="entry name" value="TONB_DEPENDENT_REC_3"/>
    <property type="match status" value="1"/>
</dbReference>
<dbReference type="NCBIfam" id="TIGR04057">
    <property type="entry name" value="SusC_RagA_signa"/>
    <property type="match status" value="1"/>
</dbReference>
<sequence>MLKGTSTGTASDAAGQYTLEAPGQEAVLVVSYVGYLKKEVPVKNLTVINISLTPDLAQLSEVVVIGYGTQKKSDLTGSVERVDAETFKNQPMTQLTDMLTGTIAGLNANQSATAAGGSSLEIRGRTSLSANTSPMIVLDGVIYNGSLSDINPNDIEAIDILKDASSSAVYGARAASGVIIITTKRGKQGKPTINFSTRLGVSQPTKDRKPLSAEEFLTFRGDYFAEGAINNPSIPKHFYTNPNKLPDNVSLQEWLNYNRNPNADAYTEYLQRLNLYPTEQKNALAGKTEDWYDRVMAKGIRQTYDLSIGGGTEDIRYFWSVGYVNNEGIIRGDKYAAIRSRLNVDFKITDWLSVGANTQFSERDESAVPADLSLMYIASPFGEMYNADGRINLRPHDDPSAYNPLMNYYGQDRERKVNTLFSSLYTNVKLPLGINYKLSFQPRYSFATERNFWGDQTITGTQTFPGGRGTRQNDKTSEWMVDNLLSWHKQFKMHQIDLTFLYNIEKYSSWSELQANQNFSPNPNLSYHGLQFGSNPSLNNTDTKETGDALMGRVNYTLLDKYLFTASLRRDGYSAFGQEQPWAYFPAAAFAWKISDEDFFNENWLVNRLKFRLSWGVNGNRAIGAYSALAQLGSVIDYNGSKIDVGVENTRLSNPGLVWEKTTSINLGVDLGLFKNRLDVSANYYVGTTTDMLMNRILPTITGFRNITTNLGELENRGFELNLRTVNINAKNFNWSSDFVFSLNRNKIKSLFGDQGQYTLLGETRTGELPDFSNQWFPGQAVDVVWDYDVTGIWQIEDKEAAKVYNMSPGDFKAEDVNNDGKYTDLIDKQFIGYTTPRYNLGFRNDFTYKNFTASVFVRGDLGHILPFNQALQGSLSHDRRNYDGGPMPYWTPENRNNDYARLRPIHSAYGGGLGIYKPASFVRIQDISLAYAVPTAVTARLKMNSLSIMGAIRNLYSFDKWPGWDPESGMTPMPQTFTLGLNLSL</sequence>
<dbReference type="GO" id="GO:0009279">
    <property type="term" value="C:cell outer membrane"/>
    <property type="evidence" value="ECO:0007669"/>
    <property type="project" value="UniProtKB-SubCell"/>
</dbReference>
<keyword evidence="6 7" id="KW-0998">Cell outer membrane</keyword>
<gene>
    <name evidence="9" type="ORF">AAE02nite_24240</name>
</gene>
<dbReference type="AlphaFoldDB" id="A0A512AYH7"/>
<protein>
    <submittedName>
        <fullName evidence="9">SusC/RagA family TonB-linked outer membrane protein</fullName>
    </submittedName>
</protein>
<evidence type="ECO:0000256" key="6">
    <source>
        <dbReference type="ARBA" id="ARBA00023237"/>
    </source>
</evidence>
<comment type="subcellular location">
    <subcellularLocation>
        <location evidence="1 7">Cell outer membrane</location>
        <topology evidence="1 7">Multi-pass membrane protein</topology>
    </subcellularLocation>
</comment>
<keyword evidence="3 7" id="KW-1134">Transmembrane beta strand</keyword>
<dbReference type="InterPro" id="IPR037066">
    <property type="entry name" value="Plug_dom_sf"/>
</dbReference>
<dbReference type="EMBL" id="BJYS01000017">
    <property type="protein sequence ID" value="GEO04760.1"/>
    <property type="molecule type" value="Genomic_DNA"/>
</dbReference>
<keyword evidence="4 7" id="KW-0812">Transmembrane</keyword>
<dbReference type="NCBIfam" id="TIGR04056">
    <property type="entry name" value="OMP_RagA_SusC"/>
    <property type="match status" value="1"/>
</dbReference>
<evidence type="ECO:0000256" key="2">
    <source>
        <dbReference type="ARBA" id="ARBA00022448"/>
    </source>
</evidence>
<evidence type="ECO:0000256" key="4">
    <source>
        <dbReference type="ARBA" id="ARBA00022692"/>
    </source>
</evidence>
<dbReference type="InterPro" id="IPR036942">
    <property type="entry name" value="Beta-barrel_TonB_sf"/>
</dbReference>
<comment type="similarity">
    <text evidence="7">Belongs to the TonB-dependent receptor family.</text>
</comment>
<dbReference type="InterPro" id="IPR008969">
    <property type="entry name" value="CarboxyPept-like_regulatory"/>
</dbReference>
<dbReference type="SUPFAM" id="SSF56935">
    <property type="entry name" value="Porins"/>
    <property type="match status" value="1"/>
</dbReference>
<keyword evidence="5 7" id="KW-0472">Membrane</keyword>
<evidence type="ECO:0000256" key="3">
    <source>
        <dbReference type="ARBA" id="ARBA00022452"/>
    </source>
</evidence>
<dbReference type="InterPro" id="IPR039426">
    <property type="entry name" value="TonB-dep_rcpt-like"/>
</dbReference>
<evidence type="ECO:0000256" key="1">
    <source>
        <dbReference type="ARBA" id="ARBA00004571"/>
    </source>
</evidence>
<dbReference type="Gene3D" id="2.170.130.10">
    <property type="entry name" value="TonB-dependent receptor, plug domain"/>
    <property type="match status" value="1"/>
</dbReference>
<evidence type="ECO:0000256" key="7">
    <source>
        <dbReference type="PROSITE-ProRule" id="PRU01360"/>
    </source>
</evidence>
<evidence type="ECO:0000313" key="10">
    <source>
        <dbReference type="Proteomes" id="UP000321532"/>
    </source>
</evidence>
<proteinExistence type="inferred from homology"/>
<dbReference type="InterPro" id="IPR012910">
    <property type="entry name" value="Plug_dom"/>
</dbReference>
<dbReference type="Pfam" id="PF07715">
    <property type="entry name" value="Plug"/>
    <property type="match status" value="1"/>
</dbReference>
<feature type="domain" description="TonB-dependent receptor plug" evidence="8">
    <location>
        <begin position="72"/>
        <end position="178"/>
    </location>
</feature>
<dbReference type="InterPro" id="IPR023996">
    <property type="entry name" value="TonB-dep_OMP_SusC/RagA"/>
</dbReference>
<dbReference type="Pfam" id="PF13715">
    <property type="entry name" value="CarbopepD_reg_2"/>
    <property type="match status" value="1"/>
</dbReference>
<keyword evidence="10" id="KW-1185">Reference proteome</keyword>
<keyword evidence="2 7" id="KW-0813">Transport</keyword>
<dbReference type="Proteomes" id="UP000321532">
    <property type="component" value="Unassembled WGS sequence"/>
</dbReference>